<reference evidence="9" key="1">
    <citation type="submission" date="2020-10" db="EMBL/GenBank/DDBJ databases">
        <authorList>
            <person name="Gilroy R."/>
        </authorList>
    </citation>
    <scope>NUCLEOTIDE SEQUENCE</scope>
    <source>
        <strain evidence="9">ChiGjej1B1-2707</strain>
    </source>
</reference>
<dbReference type="GO" id="GO:0000271">
    <property type="term" value="P:polysaccharide biosynthetic process"/>
    <property type="evidence" value="ECO:0007669"/>
    <property type="project" value="InterPro"/>
</dbReference>
<dbReference type="InterPro" id="IPR007267">
    <property type="entry name" value="GtrA_DPMS_TM"/>
</dbReference>
<evidence type="ECO:0000256" key="3">
    <source>
        <dbReference type="ARBA" id="ARBA00022692"/>
    </source>
</evidence>
<name>A0A9D1A1D0_9ACTN</name>
<evidence type="ECO:0000256" key="2">
    <source>
        <dbReference type="ARBA" id="ARBA00009399"/>
    </source>
</evidence>
<proteinExistence type="inferred from homology"/>
<sequence length="159" mass="17360">MRTEEPSAHETSAKSAEMPGCDAYEPKERARTTAPPQPLVAILAKYFGVSGTQTIVELGAFALLNFLGLPHSLANGTAIVLSASTNFLLNRNVTFKSSGNIVRSIILFVLLWVWNYLFSTTALSLAPSAFGIDEVFVKMATMALQACWGFPLLRFVIFR</sequence>
<reference evidence="9" key="2">
    <citation type="journal article" date="2021" name="PeerJ">
        <title>Extensive microbial diversity within the chicken gut microbiome revealed by metagenomics and culture.</title>
        <authorList>
            <person name="Gilroy R."/>
            <person name="Ravi A."/>
            <person name="Getino M."/>
            <person name="Pursley I."/>
            <person name="Horton D.L."/>
            <person name="Alikhan N.F."/>
            <person name="Baker D."/>
            <person name="Gharbi K."/>
            <person name="Hall N."/>
            <person name="Watson M."/>
            <person name="Adriaenssens E.M."/>
            <person name="Foster-Nyarko E."/>
            <person name="Jarju S."/>
            <person name="Secka A."/>
            <person name="Antonio M."/>
            <person name="Oren A."/>
            <person name="Chaudhuri R.R."/>
            <person name="La Ragione R."/>
            <person name="Hildebrand F."/>
            <person name="Pallen M.J."/>
        </authorList>
    </citation>
    <scope>NUCLEOTIDE SEQUENCE</scope>
    <source>
        <strain evidence="9">ChiGjej1B1-2707</strain>
    </source>
</reference>
<dbReference type="PANTHER" id="PTHR38459:SF1">
    <property type="entry name" value="PROPHAGE BACTOPRENOL-LINKED GLUCOSE TRANSLOCASE HOMOLOG"/>
    <property type="match status" value="1"/>
</dbReference>
<gene>
    <name evidence="9" type="ORF">IAA69_06215</name>
</gene>
<dbReference type="GO" id="GO:0005886">
    <property type="term" value="C:plasma membrane"/>
    <property type="evidence" value="ECO:0007669"/>
    <property type="project" value="TreeGrafter"/>
</dbReference>
<evidence type="ECO:0000256" key="4">
    <source>
        <dbReference type="ARBA" id="ARBA00022989"/>
    </source>
</evidence>
<organism evidence="9 10">
    <name type="scientific">Candidatus Aveggerthella stercoripullorum</name>
    <dbReference type="NCBI Taxonomy" id="2840688"/>
    <lineage>
        <taxon>Bacteria</taxon>
        <taxon>Bacillati</taxon>
        <taxon>Actinomycetota</taxon>
        <taxon>Coriobacteriia</taxon>
        <taxon>Eggerthellales</taxon>
        <taxon>Eggerthellaceae</taxon>
        <taxon>Eggerthellaceae incertae sedis</taxon>
        <taxon>Candidatus Aveggerthella</taxon>
    </lineage>
</organism>
<keyword evidence="3 7" id="KW-0812">Transmembrane</keyword>
<feature type="compositionally biased region" description="Basic and acidic residues" evidence="6">
    <location>
        <begin position="1"/>
        <end position="12"/>
    </location>
</feature>
<evidence type="ECO:0000256" key="7">
    <source>
        <dbReference type="SAM" id="Phobius"/>
    </source>
</evidence>
<evidence type="ECO:0000313" key="10">
    <source>
        <dbReference type="Proteomes" id="UP000824261"/>
    </source>
</evidence>
<accession>A0A9D1A1D0</accession>
<keyword evidence="5 7" id="KW-0472">Membrane</keyword>
<comment type="similarity">
    <text evidence="2">Belongs to the GtrA family.</text>
</comment>
<evidence type="ECO:0000313" key="9">
    <source>
        <dbReference type="EMBL" id="HIR01838.1"/>
    </source>
</evidence>
<keyword evidence="4 7" id="KW-1133">Transmembrane helix</keyword>
<comment type="subcellular location">
    <subcellularLocation>
        <location evidence="1">Membrane</location>
        <topology evidence="1">Multi-pass membrane protein</topology>
    </subcellularLocation>
</comment>
<dbReference type="Proteomes" id="UP000824261">
    <property type="component" value="Unassembled WGS sequence"/>
</dbReference>
<protein>
    <submittedName>
        <fullName evidence="9">GtrA family protein</fullName>
    </submittedName>
</protein>
<feature type="transmembrane region" description="Helical" evidence="7">
    <location>
        <begin position="135"/>
        <end position="157"/>
    </location>
</feature>
<dbReference type="InterPro" id="IPR051401">
    <property type="entry name" value="GtrA_CellWall_Glycosyl"/>
</dbReference>
<dbReference type="AlphaFoldDB" id="A0A9D1A1D0"/>
<dbReference type="EMBL" id="DVGB01000076">
    <property type="protein sequence ID" value="HIR01838.1"/>
    <property type="molecule type" value="Genomic_DNA"/>
</dbReference>
<feature type="domain" description="GtrA/DPMS transmembrane" evidence="8">
    <location>
        <begin position="45"/>
        <end position="158"/>
    </location>
</feature>
<evidence type="ECO:0000259" key="8">
    <source>
        <dbReference type="Pfam" id="PF04138"/>
    </source>
</evidence>
<evidence type="ECO:0000256" key="1">
    <source>
        <dbReference type="ARBA" id="ARBA00004141"/>
    </source>
</evidence>
<feature type="region of interest" description="Disordered" evidence="6">
    <location>
        <begin position="1"/>
        <end position="20"/>
    </location>
</feature>
<evidence type="ECO:0000256" key="6">
    <source>
        <dbReference type="SAM" id="MobiDB-lite"/>
    </source>
</evidence>
<dbReference type="PANTHER" id="PTHR38459">
    <property type="entry name" value="PROPHAGE BACTOPRENOL-LINKED GLUCOSE TRANSLOCASE HOMOLOG"/>
    <property type="match status" value="1"/>
</dbReference>
<dbReference type="Pfam" id="PF04138">
    <property type="entry name" value="GtrA_DPMS_TM"/>
    <property type="match status" value="1"/>
</dbReference>
<feature type="transmembrane region" description="Helical" evidence="7">
    <location>
        <begin position="101"/>
        <end position="123"/>
    </location>
</feature>
<comment type="caution">
    <text evidence="9">The sequence shown here is derived from an EMBL/GenBank/DDBJ whole genome shotgun (WGS) entry which is preliminary data.</text>
</comment>
<evidence type="ECO:0000256" key="5">
    <source>
        <dbReference type="ARBA" id="ARBA00023136"/>
    </source>
</evidence>